<comment type="subcellular location">
    <subcellularLocation>
        <location evidence="1">Membrane</location>
        <topology evidence="1">Multi-pass membrane protein</topology>
    </subcellularLocation>
</comment>
<dbReference type="GO" id="GO:0015144">
    <property type="term" value="F:carbohydrate transmembrane transporter activity"/>
    <property type="evidence" value="ECO:0007669"/>
    <property type="project" value="InterPro"/>
</dbReference>
<evidence type="ECO:0000256" key="6">
    <source>
        <dbReference type="SAM" id="Phobius"/>
    </source>
</evidence>
<keyword evidence="3 6" id="KW-0812">Transmembrane</keyword>
<name>F2BB65_9NEIS</name>
<dbReference type="EMBL" id="AFAY01000020">
    <property type="protein sequence ID" value="EGF11325.1"/>
    <property type="molecule type" value="Genomic_DNA"/>
</dbReference>
<dbReference type="SUPFAM" id="SSF103481">
    <property type="entry name" value="Multidrug resistance efflux transporter EmrE"/>
    <property type="match status" value="2"/>
</dbReference>
<comment type="caution">
    <text evidence="7">The sequence shown here is derived from an EMBL/GenBank/DDBJ whole genome shotgun (WGS) entry which is preliminary data.</text>
</comment>
<organism evidence="7 8">
    <name type="scientific">Neisseria bacilliformis ATCC BAA-1200</name>
    <dbReference type="NCBI Taxonomy" id="888742"/>
    <lineage>
        <taxon>Bacteria</taxon>
        <taxon>Pseudomonadati</taxon>
        <taxon>Pseudomonadota</taxon>
        <taxon>Betaproteobacteria</taxon>
        <taxon>Neisseriales</taxon>
        <taxon>Neisseriaceae</taxon>
        <taxon>Neisseria</taxon>
    </lineage>
</organism>
<dbReference type="PANTHER" id="PTHR16119">
    <property type="entry name" value="TRANSMEMBRANE PROTEIN 144"/>
    <property type="match status" value="1"/>
</dbReference>
<evidence type="ECO:0000256" key="3">
    <source>
        <dbReference type="ARBA" id="ARBA00022692"/>
    </source>
</evidence>
<dbReference type="InterPro" id="IPR037185">
    <property type="entry name" value="EmrE-like"/>
</dbReference>
<gene>
    <name evidence="7" type="ORF">HMPREF9123_0969</name>
</gene>
<keyword evidence="4 6" id="KW-1133">Transmembrane helix</keyword>
<feature type="transmembrane region" description="Helical" evidence="6">
    <location>
        <begin position="117"/>
        <end position="134"/>
    </location>
</feature>
<dbReference type="Pfam" id="PF06800">
    <property type="entry name" value="Sugar_transport"/>
    <property type="match status" value="1"/>
</dbReference>
<dbReference type="OrthoDB" id="3194911at2"/>
<evidence type="ECO:0000256" key="5">
    <source>
        <dbReference type="ARBA" id="ARBA00023136"/>
    </source>
</evidence>
<evidence type="ECO:0000256" key="1">
    <source>
        <dbReference type="ARBA" id="ARBA00004141"/>
    </source>
</evidence>
<keyword evidence="5 6" id="KW-0472">Membrane</keyword>
<dbReference type="PANTHER" id="PTHR16119:SF17">
    <property type="entry name" value="TRANSMEMBRANE PROTEIN 144"/>
    <property type="match status" value="1"/>
</dbReference>
<reference evidence="7 8" key="1">
    <citation type="submission" date="2011-02" db="EMBL/GenBank/DDBJ databases">
        <authorList>
            <person name="Muzny D."/>
            <person name="Qin X."/>
            <person name="Deng J."/>
            <person name="Jiang H."/>
            <person name="Liu Y."/>
            <person name="Qu J."/>
            <person name="Song X.-Z."/>
            <person name="Zhang L."/>
            <person name="Thornton R."/>
            <person name="Coyle M."/>
            <person name="Francisco L."/>
            <person name="Jackson L."/>
            <person name="Javaid M."/>
            <person name="Korchina V."/>
            <person name="Kovar C."/>
            <person name="Mata R."/>
            <person name="Mathew T."/>
            <person name="Ngo R."/>
            <person name="Nguyen L."/>
            <person name="Nguyen N."/>
            <person name="Okwuonu G."/>
            <person name="Ongeri F."/>
            <person name="Pham C."/>
            <person name="Simmons D."/>
            <person name="Wilczek-Boney K."/>
            <person name="Hale W."/>
            <person name="Jakkamsetti A."/>
            <person name="Pham P."/>
            <person name="Ruth R."/>
            <person name="San Lucas F."/>
            <person name="Warren J."/>
            <person name="Zhang J."/>
            <person name="Zhao Z."/>
            <person name="Zhou C."/>
            <person name="Zhu D."/>
            <person name="Lee S."/>
            <person name="Bess C."/>
            <person name="Blankenburg K."/>
            <person name="Forbes L."/>
            <person name="Fu Q."/>
            <person name="Gubbala S."/>
            <person name="Hirani K."/>
            <person name="Jayaseelan J.C."/>
            <person name="Lara F."/>
            <person name="Munidasa M."/>
            <person name="Palculict T."/>
            <person name="Patil S."/>
            <person name="Pu L.-L."/>
            <person name="Saada N."/>
            <person name="Tang L."/>
            <person name="Weissenberger G."/>
            <person name="Zhu Y."/>
            <person name="Hemphill L."/>
            <person name="Shang Y."/>
            <person name="Youmans B."/>
            <person name="Ayvaz T."/>
            <person name="Ross M."/>
            <person name="Santibanez J."/>
            <person name="Aqrawi P."/>
            <person name="Gross S."/>
            <person name="Joshi V."/>
            <person name="Fowler G."/>
            <person name="Nazareth L."/>
            <person name="Reid J."/>
            <person name="Worley K."/>
            <person name="Petrosino J."/>
            <person name="Highlander S."/>
            <person name="Gibbs R."/>
        </authorList>
    </citation>
    <scope>NUCLEOTIDE SEQUENCE [LARGE SCALE GENOMIC DNA]</scope>
    <source>
        <strain evidence="7 8">ATCC BAA-1200</strain>
    </source>
</reference>
<feature type="transmembrane region" description="Helical" evidence="6">
    <location>
        <begin position="55"/>
        <end position="71"/>
    </location>
</feature>
<dbReference type="InterPro" id="IPR010651">
    <property type="entry name" value="Sugar_transport"/>
</dbReference>
<dbReference type="HOGENOM" id="CLU_076024_0_0_4"/>
<feature type="transmembrane region" description="Helical" evidence="6">
    <location>
        <begin position="31"/>
        <end position="48"/>
    </location>
</feature>
<feature type="transmembrane region" description="Helical" evidence="6">
    <location>
        <begin position="235"/>
        <end position="257"/>
    </location>
</feature>
<dbReference type="GO" id="GO:0016020">
    <property type="term" value="C:membrane"/>
    <property type="evidence" value="ECO:0007669"/>
    <property type="project" value="UniProtKB-SubCell"/>
</dbReference>
<evidence type="ECO:0000256" key="4">
    <source>
        <dbReference type="ARBA" id="ARBA00022989"/>
    </source>
</evidence>
<comment type="similarity">
    <text evidence="2">Belongs to the GRP transporter (TC 2.A.7.5) family.</text>
</comment>
<dbReference type="Gene3D" id="1.10.3730.20">
    <property type="match status" value="1"/>
</dbReference>
<evidence type="ECO:0000313" key="7">
    <source>
        <dbReference type="EMBL" id="EGF11325.1"/>
    </source>
</evidence>
<proteinExistence type="inferred from homology"/>
<keyword evidence="8" id="KW-1185">Reference proteome</keyword>
<evidence type="ECO:0000256" key="2">
    <source>
        <dbReference type="ARBA" id="ARBA00006117"/>
    </source>
</evidence>
<dbReference type="Proteomes" id="UP000004105">
    <property type="component" value="Unassembled WGS sequence"/>
</dbReference>
<accession>F2BB65</accession>
<feature type="transmembrane region" description="Helical" evidence="6">
    <location>
        <begin position="269"/>
        <end position="287"/>
    </location>
</feature>
<evidence type="ECO:0000313" key="8">
    <source>
        <dbReference type="Proteomes" id="UP000004105"/>
    </source>
</evidence>
<dbReference type="AlphaFoldDB" id="F2BB65"/>
<sequence length="288" mass="30381">MNILIGLLPALFWGILPLCVARIGGRPTQQIMGTTLGTLAVAVLFWLVMQPETDGRTLLMGFLSGAFWAFGQMNQYRAYTQIGVSQALPISTGMQLVGTSLMGVAVFGEWGSATQKIVGALALVLIIAGIALTAKKENPPADGKGSLKTGIITLLVSTVGYVGYSFFPNFAESSGQAKFLPQAVGMATAAVVLSLLSRDGSRPWDKKSLQNLVGGVVFSFAALTYLMSIEPTRNGVATGFTLSQMNVVIATLGSIFLLGEKKTRKEMRFVLAGLAMVVIGGIMIGLSH</sequence>
<feature type="transmembrane region" description="Helical" evidence="6">
    <location>
        <begin position="209"/>
        <end position="229"/>
    </location>
</feature>
<dbReference type="CDD" id="cd23111">
    <property type="entry name" value="ribose_uptake_RbsU"/>
    <property type="match status" value="1"/>
</dbReference>
<dbReference type="RefSeq" id="WP_007341979.1">
    <property type="nucleotide sequence ID" value="NZ_GL878494.1"/>
</dbReference>
<protein>
    <submittedName>
        <fullName evidence="7">DMT superfamily drug/metabolite transporter</fullName>
    </submittedName>
</protein>
<feature type="transmembrane region" description="Helical" evidence="6">
    <location>
        <begin position="146"/>
        <end position="167"/>
    </location>
</feature>